<feature type="transmembrane region" description="Helical" evidence="1">
    <location>
        <begin position="12"/>
        <end position="32"/>
    </location>
</feature>
<evidence type="ECO:0000313" key="3">
    <source>
        <dbReference type="Proteomes" id="UP001634394"/>
    </source>
</evidence>
<keyword evidence="1" id="KW-0812">Transmembrane</keyword>
<dbReference type="CDD" id="cd22343">
    <property type="entry name" value="PDDEXK_lambda_exonuclease-like"/>
    <property type="match status" value="1"/>
</dbReference>
<dbReference type="InterPro" id="IPR011335">
    <property type="entry name" value="Restrct_endonuc-II-like"/>
</dbReference>
<dbReference type="InterPro" id="IPR011604">
    <property type="entry name" value="PDDEXK-like_dom_sf"/>
</dbReference>
<organism evidence="2 3">
    <name type="scientific">Sinanodonta woodiana</name>
    <name type="common">Chinese pond mussel</name>
    <name type="synonym">Anodonta woodiana</name>
    <dbReference type="NCBI Taxonomy" id="1069815"/>
    <lineage>
        <taxon>Eukaryota</taxon>
        <taxon>Metazoa</taxon>
        <taxon>Spiralia</taxon>
        <taxon>Lophotrochozoa</taxon>
        <taxon>Mollusca</taxon>
        <taxon>Bivalvia</taxon>
        <taxon>Autobranchia</taxon>
        <taxon>Heteroconchia</taxon>
        <taxon>Palaeoheterodonta</taxon>
        <taxon>Unionida</taxon>
        <taxon>Unionoidea</taxon>
        <taxon>Unionidae</taxon>
        <taxon>Unioninae</taxon>
        <taxon>Sinanodonta</taxon>
    </lineage>
</organism>
<dbReference type="Proteomes" id="UP001634394">
    <property type="component" value="Unassembled WGS sequence"/>
</dbReference>
<proteinExistence type="predicted"/>
<protein>
    <submittedName>
        <fullName evidence="2">Uncharacterized protein</fullName>
    </submittedName>
</protein>
<gene>
    <name evidence="2" type="ORF">ACJMK2_013492</name>
</gene>
<evidence type="ECO:0000256" key="1">
    <source>
        <dbReference type="SAM" id="Phobius"/>
    </source>
</evidence>
<reference evidence="2 3" key="1">
    <citation type="submission" date="2024-11" db="EMBL/GenBank/DDBJ databases">
        <title>Chromosome-level genome assembly of the freshwater bivalve Anodonta woodiana.</title>
        <authorList>
            <person name="Chen X."/>
        </authorList>
    </citation>
    <scope>NUCLEOTIDE SEQUENCE [LARGE SCALE GENOMIC DNA]</scope>
    <source>
        <strain evidence="2">MN2024</strain>
        <tissue evidence="2">Gills</tissue>
    </source>
</reference>
<dbReference type="Gene3D" id="3.90.320.10">
    <property type="match status" value="1"/>
</dbReference>
<keyword evidence="3" id="KW-1185">Reference proteome</keyword>
<keyword evidence="1" id="KW-1133">Transmembrane helix</keyword>
<dbReference type="EMBL" id="JBJQND010000014">
    <property type="protein sequence ID" value="KAL3854215.1"/>
    <property type="molecule type" value="Genomic_DNA"/>
</dbReference>
<dbReference type="PANTHER" id="PTHR46609:SF8">
    <property type="entry name" value="YQAJ VIRAL RECOMBINASE DOMAIN-CONTAINING PROTEIN"/>
    <property type="match status" value="1"/>
</dbReference>
<name>A0ABD3V0X6_SINWO</name>
<dbReference type="PANTHER" id="PTHR46609">
    <property type="entry name" value="EXONUCLEASE, PHAGE-TYPE/RECB, C-TERMINAL DOMAIN-CONTAINING PROTEIN"/>
    <property type="match status" value="1"/>
</dbReference>
<dbReference type="GO" id="GO:0006281">
    <property type="term" value="P:DNA repair"/>
    <property type="evidence" value="ECO:0007669"/>
    <property type="project" value="UniProtKB-ARBA"/>
</dbReference>
<keyword evidence="1" id="KW-0472">Membrane</keyword>
<evidence type="ECO:0000313" key="2">
    <source>
        <dbReference type="EMBL" id="KAL3854215.1"/>
    </source>
</evidence>
<comment type="caution">
    <text evidence="2">The sequence shown here is derived from an EMBL/GenBank/DDBJ whole genome shotgun (WGS) entry which is preliminary data.</text>
</comment>
<accession>A0ABD3V0X6</accession>
<dbReference type="AlphaFoldDB" id="A0ABD3V0X6"/>
<dbReference type="InterPro" id="IPR051703">
    <property type="entry name" value="NF-kappa-B_Signaling_Reg"/>
</dbReference>
<sequence length="169" mass="19813">MGIAMLSREILTCYFMLMSHFCAIYVVVFGALEVKCPRSIRFSDQKVVRPCYVDDGVLKRNHTYYMQIQGVMAISGSKWCDFYLYTTKGHNQERVPFDPEFWEGVKPKLVHFFTKYVAPRLLCNAAICNEKTIPCLQKIQRCIRFQRSHCPQPKGNWSLANNKEMREMH</sequence>
<dbReference type="SUPFAM" id="SSF52980">
    <property type="entry name" value="Restriction endonuclease-like"/>
    <property type="match status" value="1"/>
</dbReference>